<dbReference type="PANTHER" id="PTHR42718:SF46">
    <property type="entry name" value="BLR6921 PROTEIN"/>
    <property type="match status" value="1"/>
</dbReference>
<protein>
    <submittedName>
        <fullName evidence="9">MFS transporter</fullName>
    </submittedName>
</protein>
<evidence type="ECO:0000256" key="5">
    <source>
        <dbReference type="ARBA" id="ARBA00022989"/>
    </source>
</evidence>
<feature type="domain" description="Major facilitator superfamily (MFS) profile" evidence="8">
    <location>
        <begin position="11"/>
        <end position="459"/>
    </location>
</feature>
<dbReference type="GO" id="GO:0005886">
    <property type="term" value="C:plasma membrane"/>
    <property type="evidence" value="ECO:0007669"/>
    <property type="project" value="UniProtKB-SubCell"/>
</dbReference>
<feature type="transmembrane region" description="Helical" evidence="7">
    <location>
        <begin position="77"/>
        <end position="96"/>
    </location>
</feature>
<feature type="transmembrane region" description="Helical" evidence="7">
    <location>
        <begin position="135"/>
        <end position="157"/>
    </location>
</feature>
<dbReference type="PRINTS" id="PR01036">
    <property type="entry name" value="TCRTETB"/>
</dbReference>
<evidence type="ECO:0000259" key="8">
    <source>
        <dbReference type="PROSITE" id="PS50850"/>
    </source>
</evidence>
<feature type="transmembrane region" description="Helical" evidence="7">
    <location>
        <begin position="47"/>
        <end position="65"/>
    </location>
</feature>
<feature type="transmembrane region" description="Helical" evidence="7">
    <location>
        <begin position="358"/>
        <end position="381"/>
    </location>
</feature>
<dbReference type="InterPro" id="IPR036259">
    <property type="entry name" value="MFS_trans_sf"/>
</dbReference>
<keyword evidence="5 7" id="KW-1133">Transmembrane helix</keyword>
<feature type="transmembrane region" description="Helical" evidence="7">
    <location>
        <begin position="302"/>
        <end position="323"/>
    </location>
</feature>
<comment type="caution">
    <text evidence="9">The sequence shown here is derived from an EMBL/GenBank/DDBJ whole genome shotgun (WGS) entry which is preliminary data.</text>
</comment>
<evidence type="ECO:0000313" key="9">
    <source>
        <dbReference type="EMBL" id="RHW49835.1"/>
    </source>
</evidence>
<dbReference type="AlphaFoldDB" id="A0A3R6XUN6"/>
<feature type="transmembrane region" description="Helical" evidence="7">
    <location>
        <begin position="434"/>
        <end position="455"/>
    </location>
</feature>
<dbReference type="PANTHER" id="PTHR42718">
    <property type="entry name" value="MAJOR FACILITATOR SUPERFAMILY MULTIDRUG TRANSPORTER MFSC"/>
    <property type="match status" value="1"/>
</dbReference>
<evidence type="ECO:0000256" key="2">
    <source>
        <dbReference type="ARBA" id="ARBA00022448"/>
    </source>
</evidence>
<reference evidence="9 10" key="1">
    <citation type="submission" date="2018-07" db="EMBL/GenBank/DDBJ databases">
        <title>Genome sequences of six Lactobacillus spp. isolated from bumble bee guts.</title>
        <authorList>
            <person name="Motta E.V.S."/>
            <person name="Moran N.A."/>
        </authorList>
    </citation>
    <scope>NUCLEOTIDE SEQUENCE [LARGE SCALE GENOMIC DNA]</scope>
    <source>
        <strain evidence="9 10">BI-1.1</strain>
    </source>
</reference>
<dbReference type="NCBIfam" id="TIGR00711">
    <property type="entry name" value="efflux_EmrB"/>
    <property type="match status" value="1"/>
</dbReference>
<dbReference type="OrthoDB" id="2321349at2"/>
<keyword evidence="2" id="KW-0813">Transport</keyword>
<organism evidence="9 10">
    <name type="scientific">Bombilactobacillus bombi</name>
    <dbReference type="NCBI Taxonomy" id="1303590"/>
    <lineage>
        <taxon>Bacteria</taxon>
        <taxon>Bacillati</taxon>
        <taxon>Bacillota</taxon>
        <taxon>Bacilli</taxon>
        <taxon>Lactobacillales</taxon>
        <taxon>Lactobacillaceae</taxon>
        <taxon>Bombilactobacillus</taxon>
    </lineage>
</organism>
<keyword evidence="4 7" id="KW-0812">Transmembrane</keyword>
<feature type="transmembrane region" description="Helical" evidence="7">
    <location>
        <begin position="265"/>
        <end position="290"/>
    </location>
</feature>
<keyword evidence="3" id="KW-1003">Cell membrane</keyword>
<evidence type="ECO:0000256" key="6">
    <source>
        <dbReference type="ARBA" id="ARBA00023136"/>
    </source>
</evidence>
<feature type="transmembrane region" description="Helical" evidence="7">
    <location>
        <begin position="163"/>
        <end position="185"/>
    </location>
</feature>
<feature type="transmembrane region" description="Helical" evidence="7">
    <location>
        <begin position="330"/>
        <end position="346"/>
    </location>
</feature>
<dbReference type="InterPro" id="IPR004638">
    <property type="entry name" value="EmrB-like"/>
</dbReference>
<dbReference type="Gene3D" id="1.20.1720.10">
    <property type="entry name" value="Multidrug resistance protein D"/>
    <property type="match status" value="1"/>
</dbReference>
<dbReference type="GO" id="GO:0022857">
    <property type="term" value="F:transmembrane transporter activity"/>
    <property type="evidence" value="ECO:0007669"/>
    <property type="project" value="InterPro"/>
</dbReference>
<dbReference type="InterPro" id="IPR011701">
    <property type="entry name" value="MFS"/>
</dbReference>
<proteinExistence type="predicted"/>
<dbReference type="PROSITE" id="PS50850">
    <property type="entry name" value="MFS"/>
    <property type="match status" value="1"/>
</dbReference>
<name>A0A3R6XUN6_9LACO</name>
<feature type="transmembrane region" description="Helical" evidence="7">
    <location>
        <begin position="393"/>
        <end position="414"/>
    </location>
</feature>
<feature type="transmembrane region" description="Helical" evidence="7">
    <location>
        <begin position="102"/>
        <end position="123"/>
    </location>
</feature>
<dbReference type="Gene3D" id="1.20.1250.20">
    <property type="entry name" value="MFS general substrate transporter like domains"/>
    <property type="match status" value="1"/>
</dbReference>
<gene>
    <name evidence="9" type="ORF">DS831_06630</name>
</gene>
<dbReference type="CDD" id="cd17321">
    <property type="entry name" value="MFS_MMR_MDR_like"/>
    <property type="match status" value="1"/>
</dbReference>
<keyword evidence="6 7" id="KW-0472">Membrane</keyword>
<dbReference type="Pfam" id="PF07690">
    <property type="entry name" value="MFS_1"/>
    <property type="match status" value="1"/>
</dbReference>
<feature type="transmembrane region" description="Helical" evidence="7">
    <location>
        <begin position="223"/>
        <end position="245"/>
    </location>
</feature>
<feature type="transmembrane region" description="Helical" evidence="7">
    <location>
        <begin position="197"/>
        <end position="217"/>
    </location>
</feature>
<dbReference type="Proteomes" id="UP000284109">
    <property type="component" value="Unassembled WGS sequence"/>
</dbReference>
<dbReference type="SUPFAM" id="SSF103473">
    <property type="entry name" value="MFS general substrate transporter"/>
    <property type="match status" value="1"/>
</dbReference>
<evidence type="ECO:0000256" key="7">
    <source>
        <dbReference type="SAM" id="Phobius"/>
    </source>
</evidence>
<comment type="subcellular location">
    <subcellularLocation>
        <location evidence="1">Cell membrane</location>
        <topology evidence="1">Multi-pass membrane protein</topology>
    </subcellularLocation>
</comment>
<accession>A0A3R6XUN6</accession>
<dbReference type="InterPro" id="IPR020846">
    <property type="entry name" value="MFS_dom"/>
</dbReference>
<evidence type="ECO:0000256" key="1">
    <source>
        <dbReference type="ARBA" id="ARBA00004651"/>
    </source>
</evidence>
<dbReference type="RefSeq" id="WP_118901710.1">
    <property type="nucleotide sequence ID" value="NZ_QOCR01000004.1"/>
</dbReference>
<sequence>MILTRRKKVTATIAMCLGIFLVMLDTTIMNIALPAIQQGLKISTSQLSWTLNVYTIIFASFTIPLSRLGDIFGRNRLYLLGLLFFGLGSVVAGIATNFTLLIAGRLISSIGAAILLPLANTIGISTWKVDQRFKVVAVLGLTQGGAAAIGPTLGGLVTDSLNWHWIFLINIPIVILAMILSLTSLSMEKQTYKNIKIDWLGSITSMLALFFLTLGIIKGRVWQWADVKTITCFTVSIALLILFVLTEKHTASPMVNLKLFQVRPFVSSAIVGLLAQFFYIGVIVMMPTFFTRIQGKTELQAALILLPMSIAVFCFGGLGSLLINKLGPRMIVFSGLIFLTLSYYLLSNLNPDKIFNMSLATFVCGIGFGIISGPVNVLAASELEGGLLTASQSVITVFRQIGSVLGVAIFMSMLNSNLQNLKIRTPQHLAISYLNIYKFWIPFLIVSLLLSFSFVKKSQYLKNK</sequence>
<evidence type="ECO:0000313" key="10">
    <source>
        <dbReference type="Proteomes" id="UP000284109"/>
    </source>
</evidence>
<evidence type="ECO:0000256" key="4">
    <source>
        <dbReference type="ARBA" id="ARBA00022692"/>
    </source>
</evidence>
<feature type="transmembrane region" description="Helical" evidence="7">
    <location>
        <begin position="12"/>
        <end position="35"/>
    </location>
</feature>
<evidence type="ECO:0000256" key="3">
    <source>
        <dbReference type="ARBA" id="ARBA00022475"/>
    </source>
</evidence>
<keyword evidence="10" id="KW-1185">Reference proteome</keyword>
<dbReference type="EMBL" id="QOCR01000004">
    <property type="protein sequence ID" value="RHW49835.1"/>
    <property type="molecule type" value="Genomic_DNA"/>
</dbReference>